<proteinExistence type="predicted"/>
<accession>A0A6C8Y2G5</accession>
<organism evidence="1">
    <name type="scientific">Salmonella diarizonae</name>
    <dbReference type="NCBI Taxonomy" id="59204"/>
    <lineage>
        <taxon>Bacteria</taxon>
        <taxon>Pseudomonadati</taxon>
        <taxon>Pseudomonadota</taxon>
        <taxon>Gammaproteobacteria</taxon>
        <taxon>Enterobacterales</taxon>
        <taxon>Enterobacteriaceae</taxon>
        <taxon>Salmonella</taxon>
    </lineage>
</organism>
<dbReference type="Proteomes" id="UP000885362">
    <property type="component" value="Unassembled WGS sequence"/>
</dbReference>
<name>A0A6C8Y2G5_SALDZ</name>
<gene>
    <name evidence="1" type="ORF">EL06_25305</name>
</gene>
<reference evidence="1" key="1">
    <citation type="submission" date="2018-08" db="EMBL/GenBank/DDBJ databases">
        <authorList>
            <consortium name="GenomeTrakr network: Whole genome sequencing for foodborne pathogen traceback"/>
        </authorList>
    </citation>
    <scope>NUCLEOTIDE SEQUENCE [LARGE SCALE GENOMIC DNA]</scope>
    <source>
        <strain evidence="1">FMA0132</strain>
    </source>
</reference>
<dbReference type="AlphaFoldDB" id="A0A6C8Y2G5"/>
<protein>
    <submittedName>
        <fullName evidence="1">Uncharacterized protein</fullName>
    </submittedName>
</protein>
<comment type="caution">
    <text evidence="1">The sequence shown here is derived from an EMBL/GenBank/DDBJ whole genome shotgun (WGS) entry which is preliminary data.</text>
</comment>
<dbReference type="EMBL" id="RSHK01000039">
    <property type="protein sequence ID" value="MIE72612.1"/>
    <property type="molecule type" value="Genomic_DNA"/>
</dbReference>
<sequence>VEVPLPSVFTARLFLLSGIFYKQPVKTHNTLPVGEQKCLDIIKSITVGLTGDGIPMTMSSLKQ</sequence>
<evidence type="ECO:0000313" key="1">
    <source>
        <dbReference type="EMBL" id="MIE72612.1"/>
    </source>
</evidence>
<feature type="non-terminal residue" evidence="1">
    <location>
        <position position="1"/>
    </location>
</feature>